<dbReference type="PROSITE" id="PS51257">
    <property type="entry name" value="PROKAR_LIPOPROTEIN"/>
    <property type="match status" value="1"/>
</dbReference>
<evidence type="ECO:0000313" key="2">
    <source>
        <dbReference type="Proteomes" id="UP000597206"/>
    </source>
</evidence>
<dbReference type="Proteomes" id="UP000597206">
    <property type="component" value="Unassembled WGS sequence"/>
</dbReference>
<name>A0ABS0GD23_9VIBR</name>
<evidence type="ECO:0000313" key="1">
    <source>
        <dbReference type="EMBL" id="MBF9000317.1"/>
    </source>
</evidence>
<proteinExistence type="predicted"/>
<evidence type="ECO:0008006" key="3">
    <source>
        <dbReference type="Google" id="ProtNLM"/>
    </source>
</evidence>
<dbReference type="RefSeq" id="WP_196123033.1">
    <property type="nucleotide sequence ID" value="NZ_JADPMR010000001.1"/>
</dbReference>
<comment type="caution">
    <text evidence="1">The sequence shown here is derived from an EMBL/GenBank/DDBJ whole genome shotgun (WGS) entry which is preliminary data.</text>
</comment>
<accession>A0ABS0GD23</accession>
<sequence>MKTSFFTKIAGIAFTTSVIAGCSAIKHTTKETPHYDSTDVHFSEQSKLFFAANAAISVPKEASFEQYNPYIKTTDNSLFRTLFNSKLMSFGNSASKMVGGGLLVKDMLALDYVPSWRANQLIIAIPFSGDLEGDANRLHEKKVALIKAAYKANGTPVSYDHPITASSFSQLSPHYLVPTGIPYCSDKKPTDFDKVSFSASGGYYDEVCATAVLKSGDVLVGNDDIKLLPQGDLMYSSTWLPDNFPIEYLKSDNPYTYLYVAPVELHVSNVYEHLSENQLLKAYESGRISLNPYMKDLKTGEIMYFNERLKAYQENSISLVDDNLAAKSM</sequence>
<reference evidence="1 2" key="1">
    <citation type="submission" date="2020-11" db="EMBL/GenBank/DDBJ databases">
        <title>Vibrio nitrifigilis sp. nov., a marine nitrogen-fixing bacterium isolated from the lagoon sediment of an islet inside an atoll.</title>
        <authorList>
            <person name="Wang L.-T."/>
            <person name="Shieh W.Y."/>
        </authorList>
    </citation>
    <scope>NUCLEOTIDE SEQUENCE [LARGE SCALE GENOMIC DNA]</scope>
    <source>
        <strain evidence="1 2">NFV-1</strain>
    </source>
</reference>
<keyword evidence="2" id="KW-1185">Reference proteome</keyword>
<dbReference type="EMBL" id="JADPMR010000001">
    <property type="protein sequence ID" value="MBF9000317.1"/>
    <property type="molecule type" value="Genomic_DNA"/>
</dbReference>
<organism evidence="1 2">
    <name type="scientific">Vibrio nitrifigilis</name>
    <dbReference type="NCBI Taxonomy" id="2789781"/>
    <lineage>
        <taxon>Bacteria</taxon>
        <taxon>Pseudomonadati</taxon>
        <taxon>Pseudomonadota</taxon>
        <taxon>Gammaproteobacteria</taxon>
        <taxon>Vibrionales</taxon>
        <taxon>Vibrionaceae</taxon>
        <taxon>Vibrio</taxon>
    </lineage>
</organism>
<protein>
    <recommendedName>
        <fullName evidence="3">Lipoprotein</fullName>
    </recommendedName>
</protein>
<gene>
    <name evidence="1" type="ORF">I1A42_07070</name>
</gene>